<protein>
    <recommendedName>
        <fullName evidence="6">Zn(2)-C6 fungal-type domain-containing protein</fullName>
    </recommendedName>
</protein>
<proteinExistence type="predicted"/>
<sequence length="594" mass="64687">MPYRGIPSKGCGTCRKRKIRCDQRPGTCMNCEKANRECTGYRNAIDLMFHDETEVVARKMRSELSFDFASDSDRGALPQPSIPQKSIAFPQVDTSSIQTSDLPPALETQATTFFYRHFLLNNTYYANETELFANLSPLSPLPSVRSLYHSIVALGLGSLVIHSSTHSEVPLSVYSEAQYLAAISALGSAVSSPSEATSDQTLLSVMILTIFETFTLSTPKLSPNAQPTVPSLTAWSNHISGAAALLEARGSDQFARPDGLRLFVQAAVPLCVNCLQQGRPVPESIPSVVAEGRARNLINEASLPQSPWHSFEFVIRFTHFAGRVRQRQITDLVELLEYSTAMDQEAEDICAGLLGSNELQVVTSVPTLDPKDDILPLGYCHGYPSFMLAELLNGLRAFRLQLNGLVRSVLLVGMTQRPPLFPGAEHTTLLQQATDNIRTFSDEIIASVPQYLGYVPTSQHSPPYSGVDSRDTTPGAPPSPGDIPRKPAFPWSPFPSPSATALGSLPLVRSAGGCHMPWALMTVATTDVATKTTQAWVAKRLWQTARQYSIAQAAVLAKRVSEGTWVEGWWRGISPKDGKGWTPAEEAGRGGQLD</sequence>
<dbReference type="RefSeq" id="XP_008721483.1">
    <property type="nucleotide sequence ID" value="XM_008723261.1"/>
</dbReference>
<dbReference type="CDD" id="cd00067">
    <property type="entry name" value="GAL4"/>
    <property type="match status" value="1"/>
</dbReference>
<dbReference type="GO" id="GO:0003677">
    <property type="term" value="F:DNA binding"/>
    <property type="evidence" value="ECO:0007669"/>
    <property type="project" value="UniProtKB-KW"/>
</dbReference>
<evidence type="ECO:0000313" key="7">
    <source>
        <dbReference type="EMBL" id="ETN36665.1"/>
    </source>
</evidence>
<accession>W2RJZ4</accession>
<dbReference type="GO" id="GO:0000981">
    <property type="term" value="F:DNA-binding transcription factor activity, RNA polymerase II-specific"/>
    <property type="evidence" value="ECO:0007669"/>
    <property type="project" value="InterPro"/>
</dbReference>
<dbReference type="eggNOG" id="ENOG502SNKW">
    <property type="taxonomic scope" value="Eukaryota"/>
</dbReference>
<dbReference type="PANTHER" id="PTHR38791">
    <property type="entry name" value="ZN(II)2CYS6 TRANSCRIPTION FACTOR (EUROFUNG)-RELATED-RELATED"/>
    <property type="match status" value="1"/>
</dbReference>
<dbReference type="OrthoDB" id="4113635at2759"/>
<dbReference type="PROSITE" id="PS00463">
    <property type="entry name" value="ZN2_CY6_FUNGAL_1"/>
    <property type="match status" value="1"/>
</dbReference>
<feature type="region of interest" description="Disordered" evidence="5">
    <location>
        <begin position="459"/>
        <end position="490"/>
    </location>
</feature>
<keyword evidence="1" id="KW-0805">Transcription regulation</keyword>
<evidence type="ECO:0000256" key="4">
    <source>
        <dbReference type="ARBA" id="ARBA00023242"/>
    </source>
</evidence>
<evidence type="ECO:0000256" key="3">
    <source>
        <dbReference type="ARBA" id="ARBA00023163"/>
    </source>
</evidence>
<dbReference type="InterPro" id="IPR053175">
    <property type="entry name" value="DHMBA_Reg_Transcription_Factor"/>
</dbReference>
<evidence type="ECO:0000256" key="2">
    <source>
        <dbReference type="ARBA" id="ARBA00023125"/>
    </source>
</evidence>
<reference evidence="7 8" key="1">
    <citation type="submission" date="2013-03" db="EMBL/GenBank/DDBJ databases">
        <title>The Genome Sequence of Phialophora europaea CBS 101466.</title>
        <authorList>
            <consortium name="The Broad Institute Genomics Platform"/>
            <person name="Cuomo C."/>
            <person name="de Hoog S."/>
            <person name="Gorbushina A."/>
            <person name="Walker B."/>
            <person name="Young S.K."/>
            <person name="Zeng Q."/>
            <person name="Gargeya S."/>
            <person name="Fitzgerald M."/>
            <person name="Haas B."/>
            <person name="Abouelleil A."/>
            <person name="Allen A.W."/>
            <person name="Alvarado L."/>
            <person name="Arachchi H.M."/>
            <person name="Berlin A.M."/>
            <person name="Chapman S.B."/>
            <person name="Gainer-Dewar J."/>
            <person name="Goldberg J."/>
            <person name="Griggs A."/>
            <person name="Gujja S."/>
            <person name="Hansen M."/>
            <person name="Howarth C."/>
            <person name="Imamovic A."/>
            <person name="Ireland A."/>
            <person name="Larimer J."/>
            <person name="McCowan C."/>
            <person name="Murphy C."/>
            <person name="Pearson M."/>
            <person name="Poon T.W."/>
            <person name="Priest M."/>
            <person name="Roberts A."/>
            <person name="Saif S."/>
            <person name="Shea T."/>
            <person name="Sisk P."/>
            <person name="Sykes S."/>
            <person name="Wortman J."/>
            <person name="Nusbaum C."/>
            <person name="Birren B."/>
        </authorList>
    </citation>
    <scope>NUCLEOTIDE SEQUENCE [LARGE SCALE GENOMIC DNA]</scope>
    <source>
        <strain evidence="7 8">CBS 101466</strain>
    </source>
</reference>
<gene>
    <name evidence="7" type="ORF">HMPREF1541_08943</name>
</gene>
<dbReference type="InParanoid" id="W2RJZ4"/>
<dbReference type="InterPro" id="IPR001138">
    <property type="entry name" value="Zn2Cys6_DnaBD"/>
</dbReference>
<evidence type="ECO:0000256" key="1">
    <source>
        <dbReference type="ARBA" id="ARBA00023015"/>
    </source>
</evidence>
<keyword evidence="4" id="KW-0539">Nucleus</keyword>
<organism evidence="7 8">
    <name type="scientific">Cyphellophora europaea (strain CBS 101466)</name>
    <name type="common">Phialophora europaea</name>
    <dbReference type="NCBI Taxonomy" id="1220924"/>
    <lineage>
        <taxon>Eukaryota</taxon>
        <taxon>Fungi</taxon>
        <taxon>Dikarya</taxon>
        <taxon>Ascomycota</taxon>
        <taxon>Pezizomycotina</taxon>
        <taxon>Eurotiomycetes</taxon>
        <taxon>Chaetothyriomycetidae</taxon>
        <taxon>Chaetothyriales</taxon>
        <taxon>Cyphellophoraceae</taxon>
        <taxon>Cyphellophora</taxon>
    </lineage>
</organism>
<dbReference type="VEuPathDB" id="FungiDB:HMPREF1541_08943"/>
<keyword evidence="8" id="KW-1185">Reference proteome</keyword>
<dbReference type="HOGENOM" id="CLU_013866_2_1_1"/>
<evidence type="ECO:0000259" key="6">
    <source>
        <dbReference type="PROSITE" id="PS50048"/>
    </source>
</evidence>
<dbReference type="SUPFAM" id="SSF57701">
    <property type="entry name" value="Zn2/Cys6 DNA-binding domain"/>
    <property type="match status" value="1"/>
</dbReference>
<dbReference type="InterPro" id="IPR021858">
    <property type="entry name" value="Fun_TF"/>
</dbReference>
<evidence type="ECO:0000313" key="8">
    <source>
        <dbReference type="Proteomes" id="UP000030752"/>
    </source>
</evidence>
<dbReference type="EMBL" id="KB822725">
    <property type="protein sequence ID" value="ETN36665.1"/>
    <property type="molecule type" value="Genomic_DNA"/>
</dbReference>
<dbReference type="GO" id="GO:0008270">
    <property type="term" value="F:zinc ion binding"/>
    <property type="evidence" value="ECO:0007669"/>
    <property type="project" value="InterPro"/>
</dbReference>
<dbReference type="STRING" id="1220924.W2RJZ4"/>
<dbReference type="Pfam" id="PF11951">
    <property type="entry name" value="Fungal_trans_2"/>
    <property type="match status" value="1"/>
</dbReference>
<dbReference type="PROSITE" id="PS50048">
    <property type="entry name" value="ZN2_CY6_FUNGAL_2"/>
    <property type="match status" value="1"/>
</dbReference>
<keyword evidence="3" id="KW-0804">Transcription</keyword>
<feature type="domain" description="Zn(2)-C6 fungal-type" evidence="6">
    <location>
        <begin position="10"/>
        <end position="39"/>
    </location>
</feature>
<dbReference type="Gene3D" id="4.10.240.10">
    <property type="entry name" value="Zn(2)-C6 fungal-type DNA-binding domain"/>
    <property type="match status" value="1"/>
</dbReference>
<dbReference type="InterPro" id="IPR036864">
    <property type="entry name" value="Zn2-C6_fun-type_DNA-bd_sf"/>
</dbReference>
<dbReference type="SMART" id="SM00066">
    <property type="entry name" value="GAL4"/>
    <property type="match status" value="1"/>
</dbReference>
<dbReference type="GeneID" id="19976282"/>
<dbReference type="Pfam" id="PF00172">
    <property type="entry name" value="Zn_clus"/>
    <property type="match status" value="1"/>
</dbReference>
<name>W2RJZ4_CYPE1</name>
<dbReference type="Proteomes" id="UP000030752">
    <property type="component" value="Unassembled WGS sequence"/>
</dbReference>
<evidence type="ECO:0000256" key="5">
    <source>
        <dbReference type="SAM" id="MobiDB-lite"/>
    </source>
</evidence>
<keyword evidence="2" id="KW-0238">DNA-binding</keyword>
<dbReference type="AlphaFoldDB" id="W2RJZ4"/>